<dbReference type="AlphaFoldDB" id="A0A7T8GY61"/>
<dbReference type="OrthoDB" id="10022108at2759"/>
<dbReference type="Proteomes" id="UP000595437">
    <property type="component" value="Chromosome 9"/>
</dbReference>
<feature type="region of interest" description="Disordered" evidence="1">
    <location>
        <begin position="152"/>
        <end position="207"/>
    </location>
</feature>
<protein>
    <recommendedName>
        <fullName evidence="4">CCHC-type domain-containing protein</fullName>
    </recommendedName>
</protein>
<proteinExistence type="predicted"/>
<sequence>MSKLEIEEYIFAKIRGLDNLRKAQKPIEVIVKNEILSIFGEIKGEFQNVPFSKTSKKEEDREFLEFFNNFQTGKISIRIKPNRKLPVVIPLKGRKVELQAEMQQTQCFKCLKFGHVQAKCSAQKKIKYLEFEKYFRQVVGLSERIEGAEERKLAEEAARQEEQEEERTETLDLTDENETEVEIEESVNLNHGEEETGEEKEKESVCV</sequence>
<dbReference type="EMBL" id="CP045898">
    <property type="protein sequence ID" value="QQP39963.1"/>
    <property type="molecule type" value="Genomic_DNA"/>
</dbReference>
<evidence type="ECO:0008006" key="4">
    <source>
        <dbReference type="Google" id="ProtNLM"/>
    </source>
</evidence>
<gene>
    <name evidence="2" type="ORF">FKW44_013845</name>
</gene>
<feature type="compositionally biased region" description="Acidic residues" evidence="1">
    <location>
        <begin position="162"/>
        <end position="185"/>
    </location>
</feature>
<name>A0A7T8GY61_CALRO</name>
<dbReference type="InterPro" id="IPR036875">
    <property type="entry name" value="Znf_CCHC_sf"/>
</dbReference>
<feature type="compositionally biased region" description="Basic and acidic residues" evidence="1">
    <location>
        <begin position="191"/>
        <end position="207"/>
    </location>
</feature>
<organism evidence="2 3">
    <name type="scientific">Caligus rogercresseyi</name>
    <name type="common">Sea louse</name>
    <dbReference type="NCBI Taxonomy" id="217165"/>
    <lineage>
        <taxon>Eukaryota</taxon>
        <taxon>Metazoa</taxon>
        <taxon>Ecdysozoa</taxon>
        <taxon>Arthropoda</taxon>
        <taxon>Crustacea</taxon>
        <taxon>Multicrustacea</taxon>
        <taxon>Hexanauplia</taxon>
        <taxon>Copepoda</taxon>
        <taxon>Siphonostomatoida</taxon>
        <taxon>Caligidae</taxon>
        <taxon>Caligus</taxon>
    </lineage>
</organism>
<feature type="compositionally biased region" description="Basic and acidic residues" evidence="1">
    <location>
        <begin position="152"/>
        <end position="161"/>
    </location>
</feature>
<dbReference type="SUPFAM" id="SSF57756">
    <property type="entry name" value="Retrovirus zinc finger-like domains"/>
    <property type="match status" value="1"/>
</dbReference>
<reference evidence="3" key="1">
    <citation type="submission" date="2021-01" db="EMBL/GenBank/DDBJ databases">
        <title>Caligus Genome Assembly.</title>
        <authorList>
            <person name="Gallardo-Escarate C."/>
        </authorList>
    </citation>
    <scope>NUCLEOTIDE SEQUENCE [LARGE SCALE GENOMIC DNA]</scope>
</reference>
<accession>A0A7T8GY61</accession>
<keyword evidence="3" id="KW-1185">Reference proteome</keyword>
<dbReference type="GO" id="GO:0008270">
    <property type="term" value="F:zinc ion binding"/>
    <property type="evidence" value="ECO:0007669"/>
    <property type="project" value="InterPro"/>
</dbReference>
<dbReference type="GO" id="GO:0003676">
    <property type="term" value="F:nucleic acid binding"/>
    <property type="evidence" value="ECO:0007669"/>
    <property type="project" value="InterPro"/>
</dbReference>
<evidence type="ECO:0000313" key="3">
    <source>
        <dbReference type="Proteomes" id="UP000595437"/>
    </source>
</evidence>
<evidence type="ECO:0000313" key="2">
    <source>
        <dbReference type="EMBL" id="QQP39963.1"/>
    </source>
</evidence>
<evidence type="ECO:0000256" key="1">
    <source>
        <dbReference type="SAM" id="MobiDB-lite"/>
    </source>
</evidence>